<dbReference type="AlphaFoldDB" id="A0A4R1HJ71"/>
<dbReference type="PROSITE" id="PS50975">
    <property type="entry name" value="ATP_GRASP"/>
    <property type="match status" value="1"/>
</dbReference>
<dbReference type="GO" id="GO:0009432">
    <property type="term" value="P:SOS response"/>
    <property type="evidence" value="ECO:0007669"/>
    <property type="project" value="TreeGrafter"/>
</dbReference>
<keyword evidence="4" id="KW-1185">Reference proteome</keyword>
<evidence type="ECO:0000259" key="2">
    <source>
        <dbReference type="PROSITE" id="PS50975"/>
    </source>
</evidence>
<keyword evidence="1" id="KW-0067">ATP-binding</keyword>
<reference evidence="3 4" key="1">
    <citation type="submission" date="2019-03" db="EMBL/GenBank/DDBJ databases">
        <title>Sequencing the genomes of 1000 actinobacteria strains.</title>
        <authorList>
            <person name="Klenk H.-P."/>
        </authorList>
    </citation>
    <scope>NUCLEOTIDE SEQUENCE [LARGE SCALE GENOMIC DNA]</scope>
    <source>
        <strain evidence="3 4">DSM 44969</strain>
    </source>
</reference>
<dbReference type="GO" id="GO:0018169">
    <property type="term" value="F:ribosomal S6-glutamic acid ligase activity"/>
    <property type="evidence" value="ECO:0007669"/>
    <property type="project" value="TreeGrafter"/>
</dbReference>
<gene>
    <name evidence="3" type="ORF">EV378_4911</name>
</gene>
<dbReference type="Proteomes" id="UP000295560">
    <property type="component" value="Unassembled WGS sequence"/>
</dbReference>
<dbReference type="InterPro" id="IPR026449">
    <property type="entry name" value="GRASP_SAV_5884"/>
</dbReference>
<accession>A0A4R1HJ71</accession>
<dbReference type="InterPro" id="IPR048936">
    <property type="entry name" value="MvdD-like_ATPgrasp"/>
</dbReference>
<dbReference type="InterPro" id="IPR011761">
    <property type="entry name" value="ATP-grasp"/>
</dbReference>
<dbReference type="GO" id="GO:0005737">
    <property type="term" value="C:cytoplasm"/>
    <property type="evidence" value="ECO:0007669"/>
    <property type="project" value="TreeGrafter"/>
</dbReference>
<name>A0A4R1HJ71_PSEEN</name>
<dbReference type="GO" id="GO:0046872">
    <property type="term" value="F:metal ion binding"/>
    <property type="evidence" value="ECO:0007669"/>
    <property type="project" value="InterPro"/>
</dbReference>
<sequence length="318" mass="35568">MSSARPVLVLTDPYDVTADYVVEELNRRDHPVFRCDTGDFPERLALHAELGARWTGRIQLNDRAVSIEDIGCAYYRRPSDFELPDHLGDEERRWARREARRGLGGLLSALPHWLNHPSAIAAAEYKPVQLQVAVNAGLLVPPTIVTNDPDQARRFVTRVQAAIYKPMAGGLISEHGQHKLTFANRVGAEEIDDSVRGTAHLLQAWVPKSHEVRVTVVDKQFFAVRIDAESAAAHLDWRSDYPNLRYRTIDVPEDVRASVVTVLDSLGLRFGALDFVVDHQDRWVFLEINPNGQWAWLQDATGVPIAAAIADALTAEHP</sequence>
<organism evidence="3 4">
    <name type="scientific">Pseudonocardia endophytica</name>
    <dbReference type="NCBI Taxonomy" id="401976"/>
    <lineage>
        <taxon>Bacteria</taxon>
        <taxon>Bacillati</taxon>
        <taxon>Actinomycetota</taxon>
        <taxon>Actinomycetes</taxon>
        <taxon>Pseudonocardiales</taxon>
        <taxon>Pseudonocardiaceae</taxon>
        <taxon>Pseudonocardia</taxon>
    </lineage>
</organism>
<dbReference type="GO" id="GO:0005524">
    <property type="term" value="F:ATP binding"/>
    <property type="evidence" value="ECO:0007669"/>
    <property type="project" value="UniProtKB-UniRule"/>
</dbReference>
<feature type="domain" description="ATP-grasp" evidence="2">
    <location>
        <begin position="130"/>
        <end position="314"/>
    </location>
</feature>
<dbReference type="RefSeq" id="WP_132429752.1">
    <property type="nucleotide sequence ID" value="NZ_SMFZ01000002.1"/>
</dbReference>
<dbReference type="OrthoDB" id="9794735at2"/>
<dbReference type="PANTHER" id="PTHR21621">
    <property type="entry name" value="RIBOSOMAL PROTEIN S6 MODIFICATION PROTEIN"/>
    <property type="match status" value="1"/>
</dbReference>
<dbReference type="Pfam" id="PF21068">
    <property type="entry name" value="ATPgraspMvdD"/>
    <property type="match status" value="1"/>
</dbReference>
<dbReference type="NCBIfam" id="TIGR04187">
    <property type="entry name" value="GRASP_SAV_5884"/>
    <property type="match status" value="1"/>
</dbReference>
<dbReference type="Gene3D" id="3.30.470.20">
    <property type="entry name" value="ATP-grasp fold, B domain"/>
    <property type="match status" value="1"/>
</dbReference>
<keyword evidence="1" id="KW-0547">Nucleotide-binding</keyword>
<dbReference type="EMBL" id="SMFZ01000002">
    <property type="protein sequence ID" value="TCK20943.1"/>
    <property type="molecule type" value="Genomic_DNA"/>
</dbReference>
<protein>
    <submittedName>
        <fullName evidence="3">ATP-grasp ribosomal peptide maturase</fullName>
    </submittedName>
</protein>
<comment type="caution">
    <text evidence="3">The sequence shown here is derived from an EMBL/GenBank/DDBJ whole genome shotgun (WGS) entry which is preliminary data.</text>
</comment>
<dbReference type="SUPFAM" id="SSF56059">
    <property type="entry name" value="Glutathione synthetase ATP-binding domain-like"/>
    <property type="match status" value="1"/>
</dbReference>
<evidence type="ECO:0000313" key="3">
    <source>
        <dbReference type="EMBL" id="TCK20943.1"/>
    </source>
</evidence>
<evidence type="ECO:0000256" key="1">
    <source>
        <dbReference type="PROSITE-ProRule" id="PRU00409"/>
    </source>
</evidence>
<dbReference type="PANTHER" id="PTHR21621:SF0">
    <property type="entry name" value="BETA-CITRYLGLUTAMATE SYNTHASE B-RELATED"/>
    <property type="match status" value="1"/>
</dbReference>
<proteinExistence type="predicted"/>
<evidence type="ECO:0000313" key="4">
    <source>
        <dbReference type="Proteomes" id="UP000295560"/>
    </source>
</evidence>